<evidence type="ECO:0000313" key="3">
    <source>
        <dbReference type="EMBL" id="RDZ07705.1"/>
    </source>
</evidence>
<dbReference type="InterPro" id="IPR001387">
    <property type="entry name" value="Cro/C1-type_HTH"/>
</dbReference>
<dbReference type="GO" id="GO:0003677">
    <property type="term" value="F:DNA binding"/>
    <property type="evidence" value="ECO:0007669"/>
    <property type="project" value="InterPro"/>
</dbReference>
<dbReference type="PROSITE" id="PS50943">
    <property type="entry name" value="HTH_CROC1"/>
    <property type="match status" value="1"/>
</dbReference>
<dbReference type="EMBL" id="NTYW01000062">
    <property type="protein sequence ID" value="PES30699.1"/>
    <property type="molecule type" value="Genomic_DNA"/>
</dbReference>
<dbReference type="Proteomes" id="UP000256519">
    <property type="component" value="Unassembled WGS sequence"/>
</dbReference>
<dbReference type="AlphaFoldDB" id="A0A2B2DPT3"/>
<feature type="domain" description="HTH cro/C1-type" evidence="1">
    <location>
        <begin position="17"/>
        <end position="71"/>
    </location>
</feature>
<reference evidence="2 4" key="1">
    <citation type="submission" date="2017-09" db="EMBL/GenBank/DDBJ databases">
        <title>Large-scale bioinformatics analysis of Bacillus genomes uncovers conserved roles of natural products in bacterial physiology.</title>
        <authorList>
            <consortium name="Agbiome Team Llc"/>
            <person name="Bleich R.M."/>
            <person name="Kirk G.J."/>
            <person name="Santa Maria K.C."/>
            <person name="Allen S.E."/>
            <person name="Farag S."/>
            <person name="Shank E.A."/>
            <person name="Bowers A."/>
        </authorList>
    </citation>
    <scope>NUCLEOTIDE SEQUENCE [LARGE SCALE GENOMIC DNA]</scope>
    <source>
        <strain evidence="2 4">AFS003013</strain>
    </source>
</reference>
<dbReference type="CDD" id="cd00093">
    <property type="entry name" value="HTH_XRE"/>
    <property type="match status" value="1"/>
</dbReference>
<dbReference type="SUPFAM" id="SSF47413">
    <property type="entry name" value="lambda repressor-like DNA-binding domains"/>
    <property type="match status" value="1"/>
</dbReference>
<dbReference type="InterPro" id="IPR010982">
    <property type="entry name" value="Lambda_DNA-bd_dom_sf"/>
</dbReference>
<comment type="caution">
    <text evidence="2">The sequence shown here is derived from an EMBL/GenBank/DDBJ whole genome shotgun (WGS) entry which is preliminary data.</text>
</comment>
<evidence type="ECO:0000313" key="4">
    <source>
        <dbReference type="Proteomes" id="UP000220341"/>
    </source>
</evidence>
<dbReference type="Proteomes" id="UP000220341">
    <property type="component" value="Unassembled WGS sequence"/>
</dbReference>
<protein>
    <submittedName>
        <fullName evidence="2">XRE family transcriptional regulator</fullName>
    </submittedName>
</protein>
<proteinExistence type="predicted"/>
<dbReference type="Pfam" id="PF01381">
    <property type="entry name" value="HTH_3"/>
    <property type="match status" value="1"/>
</dbReference>
<name>A0A2B2DPT3_PRIMG</name>
<dbReference type="RefSeq" id="WP_047934494.1">
    <property type="nucleotide sequence ID" value="NZ_CP058269.1"/>
</dbReference>
<gene>
    <name evidence="3" type="ORF">C3744_27505</name>
    <name evidence="2" type="ORF">CN497_23780</name>
</gene>
<dbReference type="EMBL" id="PQWM01000053">
    <property type="protein sequence ID" value="RDZ07705.1"/>
    <property type="molecule type" value="Genomic_DNA"/>
</dbReference>
<evidence type="ECO:0000259" key="1">
    <source>
        <dbReference type="PROSITE" id="PS50943"/>
    </source>
</evidence>
<reference evidence="3" key="2">
    <citation type="journal article" date="2018" name="Appl. Environ. Microbiol.">
        <title>Antimicrobial susceptibility testing and tentative epidemiological cut-off values of five Bacillus species relevant for use as animal feed additives or for plant protection.</title>
        <authorList>
            <person name="Agerso Y."/>
            <person name="Stuer-Lauridsen B."/>
            <person name="Bjerre K."/>
            <person name="Jensen M.G."/>
            <person name="Johansen E."/>
            <person name="Bennedsen M."/>
            <person name="Brockmann E."/>
            <person name="Nielsen B."/>
        </authorList>
    </citation>
    <scope>NUCLEOTIDE SEQUENCE [LARGE SCALE GENOMIC DNA]</scope>
    <source>
        <strain evidence="3">CHCC20162</strain>
    </source>
</reference>
<accession>A0A0L1LME8</accession>
<evidence type="ECO:0000313" key="2">
    <source>
        <dbReference type="EMBL" id="PES30699.1"/>
    </source>
</evidence>
<sequence length="74" mass="8448">MPRINPSRSKLGRFLDKKGYSQSKLARQTGLNKNTITKVFIDSTYIPSGQTIKRIMNVLKTIDPKSKAEDFFDI</sequence>
<dbReference type="Gene3D" id="1.10.260.40">
    <property type="entry name" value="lambda repressor-like DNA-binding domains"/>
    <property type="match status" value="1"/>
</dbReference>
<accession>A0A2B2DPT3</accession>
<organism evidence="2 4">
    <name type="scientific">Priestia megaterium</name>
    <name type="common">Bacillus megaterium</name>
    <dbReference type="NCBI Taxonomy" id="1404"/>
    <lineage>
        <taxon>Bacteria</taxon>
        <taxon>Bacillati</taxon>
        <taxon>Bacillota</taxon>
        <taxon>Bacilli</taxon>
        <taxon>Bacillales</taxon>
        <taxon>Bacillaceae</taxon>
        <taxon>Priestia</taxon>
    </lineage>
</organism>